<evidence type="ECO:0000256" key="7">
    <source>
        <dbReference type="ARBA" id="ARBA00022967"/>
    </source>
</evidence>
<dbReference type="PROSITE" id="PS01312">
    <property type="entry name" value="SECA"/>
    <property type="match status" value="1"/>
</dbReference>
<dbReference type="GO" id="GO:0017038">
    <property type="term" value="P:protein import"/>
    <property type="evidence" value="ECO:0007669"/>
    <property type="project" value="InterPro"/>
</dbReference>
<dbReference type="HAMAP" id="MF_01382">
    <property type="entry name" value="SecA"/>
    <property type="match status" value="1"/>
</dbReference>
<evidence type="ECO:0000259" key="13">
    <source>
        <dbReference type="PROSITE" id="PS51196"/>
    </source>
</evidence>
<evidence type="ECO:0000256" key="8">
    <source>
        <dbReference type="ARBA" id="ARBA00023010"/>
    </source>
</evidence>
<keyword evidence="14" id="KW-0934">Plastid</keyword>
<dbReference type="PANTHER" id="PTHR30612:SF0">
    <property type="entry name" value="CHLOROPLAST PROTEIN-TRANSPORTING ATPASE"/>
    <property type="match status" value="1"/>
</dbReference>
<evidence type="ECO:0000256" key="2">
    <source>
        <dbReference type="ARBA" id="ARBA00007650"/>
    </source>
</evidence>
<dbReference type="InterPro" id="IPR027417">
    <property type="entry name" value="P-loop_NTPase"/>
</dbReference>
<dbReference type="FunFam" id="3.90.1440.10:FF:000003">
    <property type="entry name" value="Preprotein translocase SecA subunit"/>
    <property type="match status" value="1"/>
</dbReference>
<feature type="domain" description="Helicase ATP-binding" evidence="12">
    <location>
        <begin position="70"/>
        <end position="208"/>
    </location>
</feature>
<dbReference type="PANTHER" id="PTHR30612">
    <property type="entry name" value="SECA INNER MEMBRANE COMPONENT OF SEC PROTEIN SECRETION SYSTEM"/>
    <property type="match status" value="1"/>
</dbReference>
<feature type="binding site" evidence="10">
    <location>
        <position position="476"/>
    </location>
    <ligand>
        <name>ATP</name>
        <dbReference type="ChEBI" id="CHEBI:30616"/>
    </ligand>
</feature>
<dbReference type="InterPro" id="IPR014001">
    <property type="entry name" value="Helicase_ATP-bd"/>
</dbReference>
<dbReference type="InterPro" id="IPR011115">
    <property type="entry name" value="SecA_DEAD"/>
</dbReference>
<comment type="subcellular location">
    <subcellularLocation>
        <location evidence="1">Membrane</location>
        <topology evidence="1">Peripheral membrane protein</topology>
    </subcellularLocation>
    <subcellularLocation>
        <location evidence="10">Plastid</location>
        <location evidence="10">Chloroplast stroma</location>
    </subcellularLocation>
    <subcellularLocation>
        <location evidence="10">Plastid</location>
        <location evidence="10">Chloroplast thylakoid membrane</location>
        <topology evidence="10">Peripheral membrane protein</topology>
    </subcellularLocation>
    <text evidence="10">A minor fraction is associated with the chloroplast thylakoid membrane.</text>
</comment>
<comment type="similarity">
    <text evidence="2 10 11">Belongs to the SecA family.</text>
</comment>
<evidence type="ECO:0000256" key="4">
    <source>
        <dbReference type="ARBA" id="ARBA00022741"/>
    </source>
</evidence>
<dbReference type="AlphaFoldDB" id="A0A7G5VUY6"/>
<dbReference type="InterPro" id="IPR014018">
    <property type="entry name" value="SecA_motor_DEAD"/>
</dbReference>
<proteinExistence type="inferred from homology"/>
<dbReference type="EC" id="7.4.2.8" evidence="10"/>
<dbReference type="SUPFAM" id="SSF81767">
    <property type="entry name" value="Pre-protein crosslinking domain of SecA"/>
    <property type="match status" value="1"/>
</dbReference>
<organism evidence="14">
    <name type="scientific">Cyanidiococcus yangmingshanensis</name>
    <dbReference type="NCBI Taxonomy" id="2690220"/>
    <lineage>
        <taxon>Eukaryota</taxon>
        <taxon>Rhodophyta</taxon>
        <taxon>Bangiophyceae</taxon>
        <taxon>Cyanidiales</taxon>
        <taxon>Cyanidiaceae</taxon>
        <taxon>Cyanidiococcus</taxon>
    </lineage>
</organism>
<accession>A0A7G5VUY6</accession>
<dbReference type="PRINTS" id="PR00906">
    <property type="entry name" value="SECA"/>
</dbReference>
<dbReference type="InterPro" id="IPR011116">
    <property type="entry name" value="SecA_Wing/Scaffold"/>
</dbReference>
<keyword evidence="10" id="KW-0793">Thylakoid</keyword>
<keyword evidence="6 10" id="KW-0653">Protein transport</keyword>
<dbReference type="FunFam" id="3.40.50.300:FF:000113">
    <property type="entry name" value="Preprotein translocase subunit SecA"/>
    <property type="match status" value="1"/>
</dbReference>
<keyword evidence="14" id="KW-0150">Chloroplast</keyword>
<evidence type="ECO:0000256" key="10">
    <source>
        <dbReference type="HAMAP-Rule" id="MF_01382"/>
    </source>
</evidence>
<dbReference type="PROSITE" id="PS51192">
    <property type="entry name" value="HELICASE_ATP_BIND_1"/>
    <property type="match status" value="1"/>
</dbReference>
<dbReference type="GO" id="GO:0005524">
    <property type="term" value="F:ATP binding"/>
    <property type="evidence" value="ECO:0007669"/>
    <property type="project" value="UniProtKB-UniRule"/>
</dbReference>
<dbReference type="InterPro" id="IPR011130">
    <property type="entry name" value="SecA_preprotein_X-link_dom"/>
</dbReference>
<sequence length="778" mass="89427">MYSNIIQEIKTYRAQHAKLSDEEFKQQTVQLKQKLRQGTSLEQILPEAYSLVWYATVRVLQLYAFDVQLMGAIVLHKGQIAEMKTGEGKSLVAAFAAYVNALSGKGVHIVTVNDYLAKRDEQWIGEVLRFLGLTTAVICTSSSNEERKQAYAADVTYITNSELGFDYLRDHMALNLNEMVQRAFHYCIIDEVDSILIDEARTPLIISAPSKASNTPYQVAWQLAKFMQPNVHYELEEKGKQVILTEDGVKACEQALEVTDIYSIQTPWAHLLMNAIKAKHFYLKDVHYLIKDEQVVIVDEFTGRILPGRRWADGLHQAVEAKEGVSIQEESTTLASITYQNLFLLYPKISGMTGTAKTEEEEFQNIYGLKVISIPTHRAMIRKDYADLVFRTAQSKWIAVAQECKQMWQIGRPVLVGTTSIEKSELLASLLDAEGVKYQLLNARPSLASEEASIIAQAGRKASVTIATNMAGRGTDIILGGNLKQAFLDWLKDQNEDGDLEVKWRQVMAQKAPEHLQQKYRALKQEYEEQHQQVVQLGGLYVIGTERHESRRIDNQLRGRSGRQGDPGSSRFFISLEDDLLRIFGGTQMSNLMNRLGIEEPLESQFLSTSLDRAQKKVEHYYYQIRKQLFEYDQVLNSQRQAIYSERRQILSSHDMTDWSRNYLQHQWPAKLLGVMNTWKRMASTQVHISYDVKKMQMESVQPGLMNELERLLLLQQMDQSWSKHLREMSLLREFIAWRGYAQRDPLVEYKNEAYNLFIKMIEEVRQGYCYSLFRSQA</sequence>
<dbReference type="InterPro" id="IPR020937">
    <property type="entry name" value="SecA_CS"/>
</dbReference>
<name>A0A7G5VUY6_9RHOD</name>
<dbReference type="GO" id="GO:0006605">
    <property type="term" value="P:protein targeting"/>
    <property type="evidence" value="ECO:0007669"/>
    <property type="project" value="UniProtKB-UniRule"/>
</dbReference>
<protein>
    <recommendedName>
        <fullName evidence="10 11">Protein translocase subunit SecA</fullName>
        <ecNumber evidence="10">7.4.2.8</ecNumber>
    </recommendedName>
</protein>
<dbReference type="Gene3D" id="3.40.50.300">
    <property type="entry name" value="P-loop containing nucleotide triphosphate hydrolases"/>
    <property type="match status" value="2"/>
</dbReference>
<keyword evidence="4 10" id="KW-0547">Nucleotide-binding</keyword>
<dbReference type="Gene3D" id="3.90.1440.10">
    <property type="entry name" value="SecA, preprotein cross-linking domain"/>
    <property type="match status" value="1"/>
</dbReference>
<keyword evidence="9 10" id="KW-0472">Membrane</keyword>
<dbReference type="Pfam" id="PF07517">
    <property type="entry name" value="SecA_DEAD"/>
    <property type="match status" value="1"/>
</dbReference>
<dbReference type="GO" id="GO:0009535">
    <property type="term" value="C:chloroplast thylakoid membrane"/>
    <property type="evidence" value="ECO:0007669"/>
    <property type="project" value="UniProtKB-SubCell"/>
</dbReference>
<dbReference type="RefSeq" id="YP_009968402.1">
    <property type="nucleotide sequence ID" value="NC_051883.1"/>
</dbReference>
<keyword evidence="5 10" id="KW-0067">ATP-binding</keyword>
<dbReference type="NCBIfam" id="NF009538">
    <property type="entry name" value="PRK12904.1"/>
    <property type="match status" value="1"/>
</dbReference>
<dbReference type="GO" id="GO:0008564">
    <property type="term" value="F:protein-exporting ATPase activity"/>
    <property type="evidence" value="ECO:0007669"/>
    <property type="project" value="UniProtKB-EC"/>
</dbReference>
<dbReference type="Pfam" id="PF21090">
    <property type="entry name" value="P-loop_SecA"/>
    <property type="match status" value="1"/>
</dbReference>
<dbReference type="InterPro" id="IPR036266">
    <property type="entry name" value="SecA_Wing/Scaffold_sf"/>
</dbReference>
<comment type="catalytic activity">
    <reaction evidence="10">
        <text>ATP + H2O + cellular proteinSide 1 = ADP + phosphate + cellular proteinSide 2.</text>
        <dbReference type="EC" id="7.4.2.8"/>
    </reaction>
</comment>
<dbReference type="InterPro" id="IPR000185">
    <property type="entry name" value="SecA"/>
</dbReference>
<evidence type="ECO:0000256" key="11">
    <source>
        <dbReference type="RuleBase" id="RU003874"/>
    </source>
</evidence>
<dbReference type="SMART" id="SM00958">
    <property type="entry name" value="SecA_PP_bind"/>
    <property type="match status" value="1"/>
</dbReference>
<dbReference type="InterPro" id="IPR044722">
    <property type="entry name" value="SecA_SF2_C"/>
</dbReference>
<dbReference type="SUPFAM" id="SSF81886">
    <property type="entry name" value="Helical scaffold and wing domains of SecA"/>
    <property type="match status" value="1"/>
</dbReference>
<evidence type="ECO:0000259" key="12">
    <source>
        <dbReference type="PROSITE" id="PS51192"/>
    </source>
</evidence>
<keyword evidence="3 10" id="KW-0813">Transport</keyword>
<dbReference type="GO" id="GO:0009570">
    <property type="term" value="C:chloroplast stroma"/>
    <property type="evidence" value="ECO:0007669"/>
    <property type="project" value="UniProtKB-SubCell"/>
</dbReference>
<evidence type="ECO:0000256" key="1">
    <source>
        <dbReference type="ARBA" id="ARBA00004170"/>
    </source>
</evidence>
<feature type="binding site" evidence="10">
    <location>
        <position position="68"/>
    </location>
    <ligand>
        <name>ATP</name>
        <dbReference type="ChEBI" id="CHEBI:30616"/>
    </ligand>
</feature>
<evidence type="ECO:0000256" key="9">
    <source>
        <dbReference type="ARBA" id="ARBA00023136"/>
    </source>
</evidence>
<evidence type="ECO:0000313" key="14">
    <source>
        <dbReference type="EMBL" id="QMX77503.1"/>
    </source>
</evidence>
<dbReference type="Pfam" id="PF07516">
    <property type="entry name" value="SecA_SW"/>
    <property type="match status" value="2"/>
</dbReference>
<keyword evidence="7 10" id="KW-1278">Translocase</keyword>
<dbReference type="Pfam" id="PF01043">
    <property type="entry name" value="SecA_PP_bind"/>
    <property type="match status" value="1"/>
</dbReference>
<dbReference type="SUPFAM" id="SSF52540">
    <property type="entry name" value="P-loop containing nucleoside triphosphate hydrolases"/>
    <property type="match status" value="2"/>
</dbReference>
<dbReference type="CDD" id="cd18803">
    <property type="entry name" value="SF2_C_secA"/>
    <property type="match status" value="1"/>
</dbReference>
<dbReference type="CDD" id="cd17928">
    <property type="entry name" value="DEXDc_SecA"/>
    <property type="match status" value="1"/>
</dbReference>
<evidence type="ECO:0000256" key="3">
    <source>
        <dbReference type="ARBA" id="ARBA00022448"/>
    </source>
</evidence>
<dbReference type="InterPro" id="IPR036670">
    <property type="entry name" value="SecA_X-link_sf"/>
</dbReference>
<evidence type="ECO:0000256" key="5">
    <source>
        <dbReference type="ARBA" id="ARBA00022840"/>
    </source>
</evidence>
<gene>
    <name evidence="10 14" type="primary">secA</name>
</gene>
<dbReference type="NCBIfam" id="TIGR00963">
    <property type="entry name" value="secA"/>
    <property type="match status" value="1"/>
</dbReference>
<geneLocation type="chloroplast" evidence="14"/>
<dbReference type="EMBL" id="MN431657">
    <property type="protein sequence ID" value="QMX77503.1"/>
    <property type="molecule type" value="Genomic_DNA"/>
</dbReference>
<dbReference type="Gene3D" id="1.10.3060.10">
    <property type="entry name" value="Helical scaffold and wing domains of SecA"/>
    <property type="match status" value="1"/>
</dbReference>
<dbReference type="GeneID" id="60450426"/>
<feature type="binding site" evidence="10">
    <location>
        <begin position="86"/>
        <end position="90"/>
    </location>
    <ligand>
        <name>ATP</name>
        <dbReference type="ChEBI" id="CHEBI:30616"/>
    </ligand>
</feature>
<keyword evidence="8 10" id="KW-0811">Translocation</keyword>
<dbReference type="SMART" id="SM00957">
    <property type="entry name" value="SecA_DEAD"/>
    <property type="match status" value="1"/>
</dbReference>
<evidence type="ECO:0000256" key="6">
    <source>
        <dbReference type="ARBA" id="ARBA00022927"/>
    </source>
</evidence>
<dbReference type="GO" id="GO:0065002">
    <property type="term" value="P:intracellular protein transmembrane transport"/>
    <property type="evidence" value="ECO:0007669"/>
    <property type="project" value="UniProtKB-UniRule"/>
</dbReference>
<reference evidence="14" key="1">
    <citation type="submission" date="2019-09" db="EMBL/GenBank/DDBJ databases">
        <authorList>
            <person name="Liu S.-L."/>
            <person name="Chiang Y.-R."/>
            <person name="Fu H.-Y."/>
        </authorList>
    </citation>
    <scope>NUCLEOTIDE SEQUENCE</scope>
    <source>
        <strain evidence="14">THAL066</strain>
    </source>
</reference>
<dbReference type="PROSITE" id="PS51196">
    <property type="entry name" value="SECA_MOTOR_DEAD"/>
    <property type="match status" value="1"/>
</dbReference>
<feature type="domain" description="SecA family profile" evidence="13">
    <location>
        <begin position="1"/>
        <end position="605"/>
    </location>
</feature>
<comment type="function">
    <text evidence="10">Has a central role in coupling the hydrolysis of ATP to the transfer of proteins across the thylakoid membrane.</text>
</comment>